<keyword evidence="2" id="KW-1185">Reference proteome</keyword>
<organism evidence="1 2">
    <name type="scientific">Listeria weihenstephanensis</name>
    <dbReference type="NCBI Taxonomy" id="1006155"/>
    <lineage>
        <taxon>Bacteria</taxon>
        <taxon>Bacillati</taxon>
        <taxon>Bacillota</taxon>
        <taxon>Bacilli</taxon>
        <taxon>Bacillales</taxon>
        <taxon>Listeriaceae</taxon>
        <taxon>Listeria</taxon>
    </lineage>
</organism>
<gene>
    <name evidence="1" type="ORF">UE46_00930</name>
</gene>
<reference evidence="2" key="1">
    <citation type="submission" date="2015-03" db="EMBL/GenBank/DDBJ databases">
        <authorList>
            <person name="Ferrari E."/>
            <person name="Walter M.C."/>
            <person name="Huptas C."/>
            <person name="Scherer S."/>
            <person name="Mueller-Herbst S."/>
        </authorList>
    </citation>
    <scope>NUCLEOTIDE SEQUENCE [LARGE SCALE GENOMIC DNA]</scope>
    <source>
        <strain evidence="2">LWP01</strain>
    </source>
</reference>
<sequence length="248" mass="28422">MKSKIFLQIGDEKVDLGSEFEILDTKKYYEEKDGDFVIKQAFFSEPMRVPNEYRYDIKVEANKKITIHEIESGELGKFNGMKLDEALSGKAYPNVILLLESPHVDEYNICNGELKPIAPAQGKTGSNIKEYLGKVLSGIDVLDEGKYRLYIINPVPFQTSLRSLKPAGQIDGKLRDKVWKKLWGASCKNEFKELWDQIRETKLIINACTSNLKEEVEEAIKDMDVESYKTYHPSRWSKSPFGIKKSKI</sequence>
<protein>
    <submittedName>
        <fullName evidence="1">Uncharacterized protein</fullName>
    </submittedName>
</protein>
<evidence type="ECO:0000313" key="2">
    <source>
        <dbReference type="Proteomes" id="UP000223060"/>
    </source>
</evidence>
<evidence type="ECO:0000313" key="1">
    <source>
        <dbReference type="EMBL" id="AQY49765.1"/>
    </source>
</evidence>
<name>A0A1S7FQZ7_9LIST</name>
<dbReference type="AlphaFoldDB" id="A0A1S7FQZ7"/>
<dbReference type="EMBL" id="CP011102">
    <property type="protein sequence ID" value="AQY49765.1"/>
    <property type="molecule type" value="Genomic_DNA"/>
</dbReference>
<dbReference type="Proteomes" id="UP000223060">
    <property type="component" value="Chromosome"/>
</dbReference>
<accession>A0A1S7FQZ7</accession>
<dbReference type="RefSeq" id="WP_118907342.1">
    <property type="nucleotide sequence ID" value="NZ_CP011102.1"/>
</dbReference>
<dbReference type="KEGG" id="lwi:UE46_00930"/>
<proteinExistence type="predicted"/>